<protein>
    <submittedName>
        <fullName evidence="1">Uncharacterized protein</fullName>
    </submittedName>
</protein>
<comment type="caution">
    <text evidence="1">The sequence shown here is derived from an EMBL/GenBank/DDBJ whole genome shotgun (WGS) entry which is preliminary data.</text>
</comment>
<gene>
    <name evidence="1" type="ORF">ABZ921_19350</name>
</gene>
<keyword evidence="2" id="KW-1185">Reference proteome</keyword>
<reference evidence="1 2" key="1">
    <citation type="submission" date="2024-06" db="EMBL/GenBank/DDBJ databases">
        <title>The Natural Products Discovery Center: Release of the First 8490 Sequenced Strains for Exploring Actinobacteria Biosynthetic Diversity.</title>
        <authorList>
            <person name="Kalkreuter E."/>
            <person name="Kautsar S.A."/>
            <person name="Yang D."/>
            <person name="Bader C.D."/>
            <person name="Teijaro C.N."/>
            <person name="Fluegel L."/>
            <person name="Davis C.M."/>
            <person name="Simpson J.R."/>
            <person name="Lauterbach L."/>
            <person name="Steele A.D."/>
            <person name="Gui C."/>
            <person name="Meng S."/>
            <person name="Li G."/>
            <person name="Viehrig K."/>
            <person name="Ye F."/>
            <person name="Su P."/>
            <person name="Kiefer A.F."/>
            <person name="Nichols A."/>
            <person name="Cepeda A.J."/>
            <person name="Yan W."/>
            <person name="Fan B."/>
            <person name="Jiang Y."/>
            <person name="Adhikari A."/>
            <person name="Zheng C.-J."/>
            <person name="Schuster L."/>
            <person name="Cowan T.M."/>
            <person name="Smanski M.J."/>
            <person name="Chevrette M.G."/>
            <person name="De Carvalho L.P.S."/>
            <person name="Shen B."/>
        </authorList>
    </citation>
    <scope>NUCLEOTIDE SEQUENCE [LARGE SCALE GENOMIC DNA]</scope>
    <source>
        <strain evidence="1 2">NPDC046838</strain>
    </source>
</reference>
<evidence type="ECO:0000313" key="2">
    <source>
        <dbReference type="Proteomes" id="UP001551176"/>
    </source>
</evidence>
<evidence type="ECO:0000313" key="1">
    <source>
        <dbReference type="EMBL" id="MEU6822788.1"/>
    </source>
</evidence>
<dbReference type="EMBL" id="JBEYXV010000009">
    <property type="protein sequence ID" value="MEU6822788.1"/>
    <property type="molecule type" value="Genomic_DNA"/>
</dbReference>
<proteinExistence type="predicted"/>
<sequence>MIKPTRAQVSRITGRAGPGALWLYFDSSDLVELTPELARDLTYQLGDELGLFVCPRDAVGEVDQ</sequence>
<organism evidence="1 2">
    <name type="scientific">Streptomyces atriruber</name>
    <dbReference type="NCBI Taxonomy" id="545121"/>
    <lineage>
        <taxon>Bacteria</taxon>
        <taxon>Bacillati</taxon>
        <taxon>Actinomycetota</taxon>
        <taxon>Actinomycetes</taxon>
        <taxon>Kitasatosporales</taxon>
        <taxon>Streptomycetaceae</taxon>
        <taxon>Streptomyces</taxon>
    </lineage>
</organism>
<name>A0ABV3BP50_9ACTN</name>
<dbReference type="Proteomes" id="UP001551176">
    <property type="component" value="Unassembled WGS sequence"/>
</dbReference>
<dbReference type="RefSeq" id="WP_359350454.1">
    <property type="nucleotide sequence ID" value="NZ_JBEYXV010000009.1"/>
</dbReference>
<accession>A0ABV3BP50</accession>